<dbReference type="RefSeq" id="WP_227323815.1">
    <property type="nucleotide sequence ID" value="NZ_JAESVB010000025.1"/>
</dbReference>
<name>A0A963YWB6_9PROT</name>
<dbReference type="Proteomes" id="UP000708298">
    <property type="component" value="Unassembled WGS sequence"/>
</dbReference>
<sequence length="487" mass="52521">MLKIFLQFFSLTVGTQICLAVNQLVLLPLQLRVWGQTETAYWLVALAIANLCSISDVGLRSIGHAQLLSSVHYGDSSDARYFKQIWALTRGVMLGFTIAVIAGSALVCLTRAEPFQIWPLVLIVTLSLDTLLIVRGSWLDTLGNFRPVEGLFFGMVAFRNIFSVLALLVFHAGPAVLTYVMLGTGIGAVVAQASILKEPKSLGLLVSGWRAVGWHIGGVIPFAVTDPAAGWIRFSLPVMILATMASPVNLTTFVAMRALFSLGRQVIAQLSRFASIRYAEQISHDTDQAEAVMGGFILLATLAASAVACAIIGDHGRLLALWLNGVDPALEPWIALSFAVGAAGNSFQVISATQMRTGQIVRVALCQYIYIAASLVAAAIGYWCRSVLLYLALLAAQEVLIGIVFMSCLRGRLLWLNAGAFLVALSATVLFWLAANFGLGEIFRERTFAAALDCTVLGGTCILVVILAYVGIYDVVFGLPRLRHRRL</sequence>
<keyword evidence="1" id="KW-1133">Transmembrane helix</keyword>
<gene>
    <name evidence="2" type="ORF">ASILVAE211_23510</name>
</gene>
<feature type="transmembrane region" description="Helical" evidence="1">
    <location>
        <begin position="176"/>
        <end position="195"/>
    </location>
</feature>
<feature type="transmembrane region" description="Helical" evidence="1">
    <location>
        <begin position="333"/>
        <end position="353"/>
    </location>
</feature>
<evidence type="ECO:0000256" key="1">
    <source>
        <dbReference type="SAM" id="Phobius"/>
    </source>
</evidence>
<organism evidence="2 3">
    <name type="scientific">Acidisoma silvae</name>
    <dbReference type="NCBI Taxonomy" id="2802396"/>
    <lineage>
        <taxon>Bacteria</taxon>
        <taxon>Pseudomonadati</taxon>
        <taxon>Pseudomonadota</taxon>
        <taxon>Alphaproteobacteria</taxon>
        <taxon>Acetobacterales</taxon>
        <taxon>Acidocellaceae</taxon>
        <taxon>Acidisoma</taxon>
    </lineage>
</organism>
<feature type="transmembrane region" description="Helical" evidence="1">
    <location>
        <begin position="39"/>
        <end position="59"/>
    </location>
</feature>
<proteinExistence type="predicted"/>
<feature type="transmembrane region" description="Helical" evidence="1">
    <location>
        <begin position="291"/>
        <end position="313"/>
    </location>
</feature>
<feature type="transmembrane region" description="Helical" evidence="1">
    <location>
        <begin position="118"/>
        <end position="138"/>
    </location>
</feature>
<dbReference type="AlphaFoldDB" id="A0A963YWB6"/>
<accession>A0A963YWB6</accession>
<dbReference type="EMBL" id="JAESVB010000025">
    <property type="protein sequence ID" value="MCB8878171.1"/>
    <property type="molecule type" value="Genomic_DNA"/>
</dbReference>
<feature type="transmembrane region" description="Helical" evidence="1">
    <location>
        <begin position="455"/>
        <end position="479"/>
    </location>
</feature>
<comment type="caution">
    <text evidence="2">The sequence shown here is derived from an EMBL/GenBank/DDBJ whole genome shotgun (WGS) entry which is preliminary data.</text>
</comment>
<feature type="transmembrane region" description="Helical" evidence="1">
    <location>
        <begin position="360"/>
        <end position="381"/>
    </location>
</feature>
<reference evidence="2" key="2">
    <citation type="submission" date="2021-01" db="EMBL/GenBank/DDBJ databases">
        <authorList>
            <person name="Mieszkin S."/>
            <person name="Pouder E."/>
            <person name="Alain K."/>
        </authorList>
    </citation>
    <scope>NUCLEOTIDE SEQUENCE</scope>
    <source>
        <strain evidence="2">HW T2.11</strain>
    </source>
</reference>
<reference evidence="2" key="1">
    <citation type="journal article" date="2021" name="Microorganisms">
        <title>Acidisoma silvae sp. nov. and Acidisomacellulosilytica sp. nov., Two Acidophilic Bacteria Isolated from Decaying Wood, Hydrolyzing Cellulose and Producing Poly-3-hydroxybutyrate.</title>
        <authorList>
            <person name="Mieszkin S."/>
            <person name="Pouder E."/>
            <person name="Uroz S."/>
            <person name="Simon-Colin C."/>
            <person name="Alain K."/>
        </authorList>
    </citation>
    <scope>NUCLEOTIDE SEQUENCE</scope>
    <source>
        <strain evidence="2">HW T2.11</strain>
    </source>
</reference>
<protein>
    <submittedName>
        <fullName evidence="2">Uncharacterized protein</fullName>
    </submittedName>
</protein>
<evidence type="ECO:0000313" key="2">
    <source>
        <dbReference type="EMBL" id="MCB8878171.1"/>
    </source>
</evidence>
<feature type="transmembrane region" description="Helical" evidence="1">
    <location>
        <begin position="150"/>
        <end position="170"/>
    </location>
</feature>
<feature type="transmembrane region" description="Helical" evidence="1">
    <location>
        <begin position="92"/>
        <end position="112"/>
    </location>
</feature>
<keyword evidence="1" id="KW-0472">Membrane</keyword>
<keyword evidence="3" id="KW-1185">Reference proteome</keyword>
<feature type="transmembrane region" description="Helical" evidence="1">
    <location>
        <begin position="202"/>
        <end position="224"/>
    </location>
</feature>
<feature type="transmembrane region" description="Helical" evidence="1">
    <location>
        <begin position="387"/>
        <end position="406"/>
    </location>
</feature>
<feature type="transmembrane region" description="Helical" evidence="1">
    <location>
        <begin position="236"/>
        <end position="260"/>
    </location>
</feature>
<feature type="transmembrane region" description="Helical" evidence="1">
    <location>
        <begin position="413"/>
        <end position="435"/>
    </location>
</feature>
<evidence type="ECO:0000313" key="3">
    <source>
        <dbReference type="Proteomes" id="UP000708298"/>
    </source>
</evidence>
<keyword evidence="1" id="KW-0812">Transmembrane</keyword>